<evidence type="ECO:0000313" key="3">
    <source>
        <dbReference type="EMBL" id="MBW0532634.1"/>
    </source>
</evidence>
<evidence type="ECO:0000256" key="1">
    <source>
        <dbReference type="ARBA" id="ARBA00023268"/>
    </source>
</evidence>
<evidence type="ECO:0000313" key="4">
    <source>
        <dbReference type="Proteomes" id="UP000765509"/>
    </source>
</evidence>
<feature type="domain" description="Reverse transcriptase/retrotransposon-derived protein RNase H-like" evidence="2">
    <location>
        <begin position="38"/>
        <end position="118"/>
    </location>
</feature>
<keyword evidence="1" id="KW-0511">Multifunctional enzyme</keyword>
<dbReference type="OrthoDB" id="3245114at2759"/>
<keyword evidence="4" id="KW-1185">Reference proteome</keyword>
<dbReference type="Proteomes" id="UP000765509">
    <property type="component" value="Unassembled WGS sequence"/>
</dbReference>
<protein>
    <recommendedName>
        <fullName evidence="2">Reverse transcriptase/retrotransposon-derived protein RNase H-like domain-containing protein</fullName>
    </recommendedName>
</protein>
<accession>A0A9Q3F4L2</accession>
<name>A0A9Q3F4L2_9BASI</name>
<dbReference type="AlphaFoldDB" id="A0A9Q3F4L2"/>
<comment type="caution">
    <text evidence="3">The sequence shown here is derived from an EMBL/GenBank/DDBJ whole genome shotgun (WGS) entry which is preliminary data.</text>
</comment>
<sequence length="122" mass="14207">MQYFLGSASYYRIQIRNIVHIIGSLYKLCSRDVVLEINKERRDAYERIKYELTNAPILILPDFELAFNVYVDAACIKFLGAAIYKRQLVDGDPKEGEICYISWQLKYSEAGYAATHIEFSFF</sequence>
<dbReference type="Gene3D" id="3.30.70.270">
    <property type="match status" value="1"/>
</dbReference>
<evidence type="ECO:0000259" key="2">
    <source>
        <dbReference type="Pfam" id="PF17919"/>
    </source>
</evidence>
<organism evidence="3 4">
    <name type="scientific">Austropuccinia psidii MF-1</name>
    <dbReference type="NCBI Taxonomy" id="1389203"/>
    <lineage>
        <taxon>Eukaryota</taxon>
        <taxon>Fungi</taxon>
        <taxon>Dikarya</taxon>
        <taxon>Basidiomycota</taxon>
        <taxon>Pucciniomycotina</taxon>
        <taxon>Pucciniomycetes</taxon>
        <taxon>Pucciniales</taxon>
        <taxon>Sphaerophragmiaceae</taxon>
        <taxon>Austropuccinia</taxon>
    </lineage>
</organism>
<dbReference type="InterPro" id="IPR041577">
    <property type="entry name" value="RT_RNaseH_2"/>
</dbReference>
<dbReference type="EMBL" id="AVOT02037892">
    <property type="protein sequence ID" value="MBW0532634.1"/>
    <property type="molecule type" value="Genomic_DNA"/>
</dbReference>
<dbReference type="InterPro" id="IPR043128">
    <property type="entry name" value="Rev_trsase/Diguanyl_cyclase"/>
</dbReference>
<reference evidence="3" key="1">
    <citation type="submission" date="2021-03" db="EMBL/GenBank/DDBJ databases">
        <title>Draft genome sequence of rust myrtle Austropuccinia psidii MF-1, a brazilian biotype.</title>
        <authorList>
            <person name="Quecine M.C."/>
            <person name="Pachon D.M.R."/>
            <person name="Bonatelli M.L."/>
            <person name="Correr F.H."/>
            <person name="Franceschini L.M."/>
            <person name="Leite T.F."/>
            <person name="Margarido G.R.A."/>
            <person name="Almeida C.A."/>
            <person name="Ferrarezi J.A."/>
            <person name="Labate C.A."/>
        </authorList>
    </citation>
    <scope>NUCLEOTIDE SEQUENCE</scope>
    <source>
        <strain evidence="3">MF-1</strain>
    </source>
</reference>
<dbReference type="PANTHER" id="PTHR37984">
    <property type="entry name" value="PROTEIN CBG26694"/>
    <property type="match status" value="1"/>
</dbReference>
<dbReference type="Pfam" id="PF17919">
    <property type="entry name" value="RT_RNaseH_2"/>
    <property type="match status" value="1"/>
</dbReference>
<dbReference type="SUPFAM" id="SSF56672">
    <property type="entry name" value="DNA/RNA polymerases"/>
    <property type="match status" value="1"/>
</dbReference>
<dbReference type="GO" id="GO:0003824">
    <property type="term" value="F:catalytic activity"/>
    <property type="evidence" value="ECO:0007669"/>
    <property type="project" value="UniProtKB-KW"/>
</dbReference>
<dbReference type="PANTHER" id="PTHR37984:SF5">
    <property type="entry name" value="PROTEIN NYNRIN-LIKE"/>
    <property type="match status" value="1"/>
</dbReference>
<dbReference type="InterPro" id="IPR050951">
    <property type="entry name" value="Retrovirus_Pol_polyprotein"/>
</dbReference>
<gene>
    <name evidence="3" type="ORF">O181_072349</name>
</gene>
<proteinExistence type="predicted"/>
<dbReference type="InterPro" id="IPR043502">
    <property type="entry name" value="DNA/RNA_pol_sf"/>
</dbReference>